<accession>A0A386HTH2</accession>
<reference evidence="1 2" key="1">
    <citation type="submission" date="2018-09" db="EMBL/GenBank/DDBJ databases">
        <title>Arachidicoccus sp. nov., a bacterium isolated from soil.</title>
        <authorList>
            <person name="Weon H.-Y."/>
            <person name="Kwon S.-W."/>
            <person name="Lee S.A."/>
        </authorList>
    </citation>
    <scope>NUCLEOTIDE SEQUENCE [LARGE SCALE GENOMIC DNA]</scope>
    <source>
        <strain evidence="1 2">KIS59-12</strain>
    </source>
</reference>
<evidence type="ECO:0000313" key="2">
    <source>
        <dbReference type="Proteomes" id="UP000266118"/>
    </source>
</evidence>
<dbReference type="RefSeq" id="WP_119990672.1">
    <property type="nucleotide sequence ID" value="NZ_CP032489.1"/>
</dbReference>
<dbReference type="Pfam" id="PF12888">
    <property type="entry name" value="Lipid_bd"/>
    <property type="match status" value="1"/>
</dbReference>
<name>A0A386HTH2_9BACT</name>
<sequence>MKLNTIKKILFLIIGGFIFLSSCQKSVAPGDTSAVKVANDWWCRLLDNNGNELAPYAPFETYNTSANKDSIWVDDEGNLYNFKAKAKFSTDGTFETAGSSDAYYHGTSSAPATVIITNGKVMVNAAKSKTGITVDSIYMKVIFSDDPSTTYIIEGKAKTGFDADNY</sequence>
<dbReference type="PROSITE" id="PS51257">
    <property type="entry name" value="PROKAR_LIPOPROTEIN"/>
    <property type="match status" value="1"/>
</dbReference>
<dbReference type="KEGG" id="ark:D6B99_17080"/>
<dbReference type="InterPro" id="IPR038668">
    <property type="entry name" value="Lipid-bd_sf"/>
</dbReference>
<dbReference type="Proteomes" id="UP000266118">
    <property type="component" value="Chromosome"/>
</dbReference>
<dbReference type="Gene3D" id="2.40.128.220">
    <property type="match status" value="1"/>
</dbReference>
<dbReference type="EMBL" id="CP032489">
    <property type="protein sequence ID" value="AYD49185.1"/>
    <property type="molecule type" value="Genomic_DNA"/>
</dbReference>
<protein>
    <submittedName>
        <fullName evidence="1">Uncharacterized protein</fullName>
    </submittedName>
</protein>
<proteinExistence type="predicted"/>
<dbReference type="OrthoDB" id="851990at2"/>
<organism evidence="1 2">
    <name type="scientific">Arachidicoccus soli</name>
    <dbReference type="NCBI Taxonomy" id="2341117"/>
    <lineage>
        <taxon>Bacteria</taxon>
        <taxon>Pseudomonadati</taxon>
        <taxon>Bacteroidota</taxon>
        <taxon>Chitinophagia</taxon>
        <taxon>Chitinophagales</taxon>
        <taxon>Chitinophagaceae</taxon>
        <taxon>Arachidicoccus</taxon>
    </lineage>
</organism>
<keyword evidence="2" id="KW-1185">Reference proteome</keyword>
<gene>
    <name evidence="1" type="ORF">D6B99_17080</name>
</gene>
<dbReference type="AlphaFoldDB" id="A0A386HTH2"/>
<evidence type="ECO:0000313" key="1">
    <source>
        <dbReference type="EMBL" id="AYD49185.1"/>
    </source>
</evidence>
<dbReference type="InterPro" id="IPR024404">
    <property type="entry name" value="Lipid-bd_put"/>
</dbReference>